<dbReference type="PIRSF" id="PIRSF006641">
    <property type="entry name" value="CHP00092"/>
    <property type="match status" value="1"/>
</dbReference>
<evidence type="ECO:0000256" key="6">
    <source>
        <dbReference type="HAMAP-Rule" id="MF_00944"/>
    </source>
</evidence>
<dbReference type="HOGENOM" id="CLU_018395_0_1_7"/>
<dbReference type="GO" id="GO:0046872">
    <property type="term" value="F:metal ion binding"/>
    <property type="evidence" value="ECO:0007669"/>
    <property type="project" value="UniProtKB-KW"/>
</dbReference>
<dbReference type="GO" id="GO:0005737">
    <property type="term" value="C:cytoplasm"/>
    <property type="evidence" value="ECO:0007669"/>
    <property type="project" value="TreeGrafter"/>
</dbReference>
<dbReference type="InterPro" id="IPR012676">
    <property type="entry name" value="TGS-like"/>
</dbReference>
<feature type="binding site" evidence="6">
    <location>
        <begin position="12"/>
        <end position="17"/>
    </location>
    <ligand>
        <name>ATP</name>
        <dbReference type="ChEBI" id="CHEBI:30616"/>
    </ligand>
</feature>
<dbReference type="GO" id="GO:0005525">
    <property type="term" value="F:GTP binding"/>
    <property type="evidence" value="ECO:0007669"/>
    <property type="project" value="InterPro"/>
</dbReference>
<dbReference type="HAMAP" id="MF_00944">
    <property type="entry name" value="YchF_OLA1_ATPase"/>
    <property type="match status" value="1"/>
</dbReference>
<dbReference type="InterPro" id="IPR041706">
    <property type="entry name" value="YchF_N"/>
</dbReference>
<dbReference type="Gene3D" id="3.40.50.300">
    <property type="entry name" value="P-loop containing nucleotide triphosphate hydrolases"/>
    <property type="match status" value="1"/>
</dbReference>
<dbReference type="InterPro" id="IPR013029">
    <property type="entry name" value="YchF_C"/>
</dbReference>
<evidence type="ECO:0000256" key="2">
    <source>
        <dbReference type="ARBA" id="ARBA00022723"/>
    </source>
</evidence>
<evidence type="ECO:0000256" key="7">
    <source>
        <dbReference type="SAM" id="Coils"/>
    </source>
</evidence>
<dbReference type="EMBL" id="AP014523">
    <property type="protein sequence ID" value="BAO98243.1"/>
    <property type="molecule type" value="Genomic_DNA"/>
</dbReference>
<feature type="domain" description="OBG-type G" evidence="8">
    <location>
        <begin position="3"/>
        <end position="259"/>
    </location>
</feature>
<evidence type="ECO:0000256" key="5">
    <source>
        <dbReference type="ARBA" id="ARBA00022842"/>
    </source>
</evidence>
<dbReference type="RefSeq" id="WP_041051179.1">
    <property type="nucleotide sequence ID" value="NZ_AP014523.1"/>
</dbReference>
<dbReference type="PROSITE" id="PS51710">
    <property type="entry name" value="G_OBG"/>
    <property type="match status" value="1"/>
</dbReference>
<dbReference type="FunFam" id="1.10.150.300:FF:000001">
    <property type="entry name" value="Ribosome-binding ATPase YchF"/>
    <property type="match status" value="1"/>
</dbReference>
<dbReference type="GO" id="GO:0043023">
    <property type="term" value="F:ribosomal large subunit binding"/>
    <property type="evidence" value="ECO:0007669"/>
    <property type="project" value="UniProtKB-UniRule"/>
</dbReference>
<dbReference type="Gene3D" id="3.10.20.30">
    <property type="match status" value="1"/>
</dbReference>
<dbReference type="FunFam" id="3.10.20.30:FF:000001">
    <property type="entry name" value="Ribosome-binding ATPase YchF"/>
    <property type="match status" value="1"/>
</dbReference>
<dbReference type="SUPFAM" id="SSF52540">
    <property type="entry name" value="P-loop containing nucleoside triphosphate hydrolases"/>
    <property type="match status" value="1"/>
</dbReference>
<dbReference type="CDD" id="cd01900">
    <property type="entry name" value="YchF"/>
    <property type="match status" value="1"/>
</dbReference>
<dbReference type="Proteomes" id="UP000031662">
    <property type="component" value="Chromosome"/>
</dbReference>
<accession>A0A060PVA8</accession>
<evidence type="ECO:0000256" key="1">
    <source>
        <dbReference type="ARBA" id="ARBA00001946"/>
    </source>
</evidence>
<dbReference type="Gene3D" id="1.10.150.300">
    <property type="entry name" value="TGS-like domain"/>
    <property type="match status" value="1"/>
</dbReference>
<dbReference type="PANTHER" id="PTHR23305">
    <property type="entry name" value="OBG GTPASE FAMILY"/>
    <property type="match status" value="1"/>
</dbReference>
<comment type="cofactor">
    <cofactor evidence="1">
        <name>Mg(2+)</name>
        <dbReference type="ChEBI" id="CHEBI:18420"/>
    </cofactor>
</comment>
<reference evidence="10 11" key="1">
    <citation type="submission" date="2013-11" db="EMBL/GenBank/DDBJ databases">
        <title>Estimation of Helicobacter pylori bacteriophage ecology using H. pylori isolates.</title>
        <authorList>
            <person name="Uchiyama J."/>
            <person name="Takemura-Uchiyama I."/>
            <person name="Ujihara T."/>
            <person name="Matsuzaki S."/>
        </authorList>
    </citation>
    <scope>NUCLEOTIDE SEQUENCE [LARGE SCALE GENOMIC DNA]</scope>
    <source>
        <strain evidence="10 11">NY40</strain>
    </source>
</reference>
<evidence type="ECO:0000259" key="9">
    <source>
        <dbReference type="PROSITE" id="PS51880"/>
    </source>
</evidence>
<dbReference type="InterPro" id="IPR031167">
    <property type="entry name" value="G_OBG"/>
</dbReference>
<name>A0A060PVA8_HELPX</name>
<protein>
    <recommendedName>
        <fullName evidence="6">Ribosome-binding ATPase YchF</fullName>
    </recommendedName>
</protein>
<keyword evidence="4 6" id="KW-0067">ATP-binding</keyword>
<feature type="domain" description="TGS" evidence="9">
    <location>
        <begin position="281"/>
        <end position="364"/>
    </location>
</feature>
<dbReference type="Pfam" id="PF06071">
    <property type="entry name" value="YchF-GTPase_C"/>
    <property type="match status" value="1"/>
</dbReference>
<dbReference type="InterPro" id="IPR027417">
    <property type="entry name" value="P-loop_NTPase"/>
</dbReference>
<feature type="coiled-coil region" evidence="7">
    <location>
        <begin position="131"/>
        <end position="165"/>
    </location>
</feature>
<dbReference type="GO" id="GO:0005524">
    <property type="term" value="F:ATP binding"/>
    <property type="evidence" value="ECO:0007669"/>
    <property type="project" value="UniProtKB-UniRule"/>
</dbReference>
<evidence type="ECO:0000313" key="10">
    <source>
        <dbReference type="EMBL" id="BAO98243.1"/>
    </source>
</evidence>
<evidence type="ECO:0000256" key="3">
    <source>
        <dbReference type="ARBA" id="ARBA00022741"/>
    </source>
</evidence>
<keyword evidence="3 6" id="KW-0547">Nucleotide-binding</keyword>
<dbReference type="SUPFAM" id="SSF81271">
    <property type="entry name" value="TGS-like"/>
    <property type="match status" value="1"/>
</dbReference>
<dbReference type="InterPro" id="IPR006073">
    <property type="entry name" value="GTP-bd"/>
</dbReference>
<dbReference type="NCBIfam" id="TIGR00092">
    <property type="entry name" value="redox-regulated ATPase YchF"/>
    <property type="match status" value="1"/>
</dbReference>
<dbReference type="PRINTS" id="PR00326">
    <property type="entry name" value="GTP1OBG"/>
</dbReference>
<evidence type="ECO:0000256" key="4">
    <source>
        <dbReference type="ARBA" id="ARBA00022840"/>
    </source>
</evidence>
<organism evidence="10 11">
    <name type="scientific">Helicobacter pylori NY40</name>
    <dbReference type="NCBI Taxonomy" id="1426844"/>
    <lineage>
        <taxon>Bacteria</taxon>
        <taxon>Pseudomonadati</taxon>
        <taxon>Campylobacterota</taxon>
        <taxon>Epsilonproteobacteria</taxon>
        <taxon>Campylobacterales</taxon>
        <taxon>Helicobacteraceae</taxon>
        <taxon>Helicobacter</taxon>
    </lineage>
</organism>
<dbReference type="InterPro" id="IPR004095">
    <property type="entry name" value="TGS"/>
</dbReference>
<dbReference type="InterPro" id="IPR012675">
    <property type="entry name" value="Beta-grasp_dom_sf"/>
</dbReference>
<keyword evidence="5" id="KW-0460">Magnesium</keyword>
<proteinExistence type="inferred from homology"/>
<dbReference type="CDD" id="cd04867">
    <property type="entry name" value="TGS_YchF_OLA1"/>
    <property type="match status" value="1"/>
</dbReference>
<dbReference type="Pfam" id="PF01926">
    <property type="entry name" value="MMR_HSR1"/>
    <property type="match status" value="1"/>
</dbReference>
<dbReference type="AlphaFoldDB" id="A0A060PVA8"/>
<gene>
    <name evidence="6" type="primary">ychF</name>
    <name evidence="10" type="ORF">NY40_1236</name>
</gene>
<dbReference type="InterPro" id="IPR004396">
    <property type="entry name" value="ATPase_YchF/OLA1"/>
</dbReference>
<keyword evidence="2" id="KW-0479">Metal-binding</keyword>
<dbReference type="PROSITE" id="PS51880">
    <property type="entry name" value="TGS"/>
    <property type="match status" value="1"/>
</dbReference>
<evidence type="ECO:0000313" key="11">
    <source>
        <dbReference type="Proteomes" id="UP000031662"/>
    </source>
</evidence>
<comment type="function">
    <text evidence="6">ATPase that binds to both the 70S ribosome and the 50S ribosomal subunit in a nucleotide-independent manner.</text>
</comment>
<feature type="coiled-coil region" evidence="7">
    <location>
        <begin position="215"/>
        <end position="246"/>
    </location>
</feature>
<dbReference type="InterPro" id="IPR023192">
    <property type="entry name" value="TGS-like_dom_sf"/>
</dbReference>
<comment type="similarity">
    <text evidence="6">Belongs to the TRAFAC class OBG-HflX-like GTPase superfamily. OBG GTPase family. YchF/OLA1 subfamily.</text>
</comment>
<evidence type="ECO:0000259" key="8">
    <source>
        <dbReference type="PROSITE" id="PS51710"/>
    </source>
</evidence>
<sequence length="366" mass="40620">MGLSVGIVGLPNVGKSSTFNALTKTQNAQSANYPFCTIEPNKAIVNVPDRRLDALAQIVKPERILHSVVEFVDIAGLIKGASKGEGLGNQFLANIKECEVILQVVRCFEDDNITHVNDKIDPLNDIETIELELILADIATLDKRIDRLQKALKSSKDAKNLLECALNLKTHLEELKPAKTFPLNTSEAFLELDKELRFLSHKKMIYVANVGEEDLNALNEHAKKVKNHAKAQNSEFVALCAKLEEEMVFMSGDEVKEFLQSLGVEESGLEKTIRLSFKELGLINYFTAGVKEVRSWTIKKGSSAPVAAGVIHKDFEKGFIRAETISYDDFIAYKGEAGAKEKGALRIEGKDYIVQDGDVLHFRFNV</sequence>
<dbReference type="PANTHER" id="PTHR23305:SF18">
    <property type="entry name" value="OBG-TYPE G DOMAIN-CONTAINING PROTEIN"/>
    <property type="match status" value="1"/>
</dbReference>
<keyword evidence="7" id="KW-0175">Coiled coil</keyword>
<dbReference type="GO" id="GO:0016887">
    <property type="term" value="F:ATP hydrolysis activity"/>
    <property type="evidence" value="ECO:0007669"/>
    <property type="project" value="UniProtKB-UniRule"/>
</dbReference>